<sequence length="126" mass="13820">MNKISEIAEQIEQTITPTQVADRWMSEIEGGEYYNRETTTLAARERLSKQERKRVKLTEDGDAWTEGVSLAASVVASPTEAHPGSSDGVEVAMMILRAMNIAAMTRSASAIYGSTEIRRTIIAVQS</sequence>
<dbReference type="EMBL" id="LR796890">
    <property type="protein sequence ID" value="CAB4173059.1"/>
    <property type="molecule type" value="Genomic_DNA"/>
</dbReference>
<reference evidence="1" key="1">
    <citation type="submission" date="2020-05" db="EMBL/GenBank/DDBJ databases">
        <authorList>
            <person name="Chiriac C."/>
            <person name="Salcher M."/>
            <person name="Ghai R."/>
            <person name="Kavagutti S V."/>
        </authorList>
    </citation>
    <scope>NUCLEOTIDE SEQUENCE</scope>
</reference>
<evidence type="ECO:0000313" key="3">
    <source>
        <dbReference type="EMBL" id="CAB4216004.1"/>
    </source>
</evidence>
<gene>
    <name evidence="2" type="ORF">UFOVP1381_47</name>
    <name evidence="3" type="ORF">UFOVP1476_20</name>
    <name evidence="1" type="ORF">UFOVP944_26</name>
</gene>
<accession>A0A6J5PMI8</accession>
<name>A0A6J5PMI8_9CAUD</name>
<evidence type="ECO:0000313" key="1">
    <source>
        <dbReference type="EMBL" id="CAB4173059.1"/>
    </source>
</evidence>
<organism evidence="1">
    <name type="scientific">uncultured Caudovirales phage</name>
    <dbReference type="NCBI Taxonomy" id="2100421"/>
    <lineage>
        <taxon>Viruses</taxon>
        <taxon>Duplodnaviria</taxon>
        <taxon>Heunggongvirae</taxon>
        <taxon>Uroviricota</taxon>
        <taxon>Caudoviricetes</taxon>
        <taxon>Peduoviridae</taxon>
        <taxon>Maltschvirus</taxon>
        <taxon>Maltschvirus maltsch</taxon>
    </lineage>
</organism>
<proteinExistence type="predicted"/>
<protein>
    <submittedName>
        <fullName evidence="1">Uncharacterized protein</fullName>
    </submittedName>
</protein>
<evidence type="ECO:0000313" key="2">
    <source>
        <dbReference type="EMBL" id="CAB4203373.1"/>
    </source>
</evidence>
<dbReference type="EMBL" id="LR797437">
    <property type="protein sequence ID" value="CAB4216004.1"/>
    <property type="molecule type" value="Genomic_DNA"/>
</dbReference>
<dbReference type="EMBL" id="LR797328">
    <property type="protein sequence ID" value="CAB4203373.1"/>
    <property type="molecule type" value="Genomic_DNA"/>
</dbReference>